<dbReference type="InterPro" id="IPR036388">
    <property type="entry name" value="WH-like_DNA-bd_sf"/>
</dbReference>
<dbReference type="Gene3D" id="1.10.10.10">
    <property type="entry name" value="Winged helix-like DNA-binding domain superfamily/Winged helix DNA-binding domain"/>
    <property type="match status" value="1"/>
</dbReference>
<organism evidence="6 7">
    <name type="scientific">Collinsella acetigenes</name>
    <dbReference type="NCBI Taxonomy" id="2713419"/>
    <lineage>
        <taxon>Bacteria</taxon>
        <taxon>Bacillati</taxon>
        <taxon>Actinomycetota</taxon>
        <taxon>Coriobacteriia</taxon>
        <taxon>Coriobacteriales</taxon>
        <taxon>Coriobacteriaceae</taxon>
        <taxon>Collinsella</taxon>
    </lineage>
</organism>
<dbReference type="SMART" id="SM00421">
    <property type="entry name" value="HTH_LUXR"/>
    <property type="match status" value="1"/>
</dbReference>
<accession>A0A7X9UAP8</accession>
<dbReference type="EMBL" id="JABBCP010000001">
    <property type="protein sequence ID" value="NMF55019.1"/>
    <property type="molecule type" value="Genomic_DNA"/>
</dbReference>
<keyword evidence="1" id="KW-0805">Transcription regulation</keyword>
<dbReference type="Pfam" id="PF00196">
    <property type="entry name" value="GerE"/>
    <property type="match status" value="1"/>
</dbReference>
<dbReference type="AlphaFoldDB" id="A0A7X9UAP8"/>
<dbReference type="PROSITE" id="PS50043">
    <property type="entry name" value="HTH_LUXR_2"/>
    <property type="match status" value="1"/>
</dbReference>
<reference evidence="6 7" key="1">
    <citation type="submission" date="2020-04" db="EMBL/GenBank/DDBJ databases">
        <title>Collinsella sp. KGMB02528 nov., an anaerobic actinobacterium isolated from human feces.</title>
        <authorList>
            <person name="Han K.-I."/>
            <person name="Eom M.K."/>
            <person name="Kim J.-S."/>
            <person name="Lee K.C."/>
            <person name="Suh M.K."/>
            <person name="Park S.-H."/>
            <person name="Lee J.H."/>
            <person name="Kang S.W."/>
            <person name="Park J.-E."/>
            <person name="Oh B.S."/>
            <person name="Yu S.Y."/>
            <person name="Choi S.-H."/>
            <person name="Lee D.H."/>
            <person name="Yoon H."/>
            <person name="Kim B.-Y."/>
            <person name="Lee J.H."/>
            <person name="Lee J.-S."/>
        </authorList>
    </citation>
    <scope>NUCLEOTIDE SEQUENCE [LARGE SCALE GENOMIC DNA]</scope>
    <source>
        <strain evidence="6 7">KGMB02528</strain>
    </source>
</reference>
<dbReference type="InterPro" id="IPR000792">
    <property type="entry name" value="Tscrpt_reg_LuxR_C"/>
</dbReference>
<protein>
    <submittedName>
        <fullName evidence="6">Helix-turn-helix transcriptional regulator</fullName>
    </submittedName>
</protein>
<feature type="transmembrane region" description="Helical" evidence="4">
    <location>
        <begin position="21"/>
        <end position="37"/>
    </location>
</feature>
<evidence type="ECO:0000256" key="4">
    <source>
        <dbReference type="SAM" id="Phobius"/>
    </source>
</evidence>
<dbReference type="PANTHER" id="PTHR44688:SF16">
    <property type="entry name" value="DNA-BINDING TRANSCRIPTIONAL ACTIVATOR DEVR_DOSR"/>
    <property type="match status" value="1"/>
</dbReference>
<proteinExistence type="predicted"/>
<keyword evidence="4" id="KW-1133">Transmembrane helix</keyword>
<keyword evidence="7" id="KW-1185">Reference proteome</keyword>
<dbReference type="InterPro" id="IPR016032">
    <property type="entry name" value="Sig_transdc_resp-reg_C-effctor"/>
</dbReference>
<keyword evidence="4" id="KW-0472">Membrane</keyword>
<dbReference type="SUPFAM" id="SSF46894">
    <property type="entry name" value="C-terminal effector domain of the bipartite response regulators"/>
    <property type="match status" value="1"/>
</dbReference>
<sequence length="174" mass="19500">MIFVCYRKSKPMARKSFYARYGRFLIVMAVLTAFVLIEDVRALGLNIGWTEGIDYLYFVCGRNIPENIMSVVAAIYTVRTASRILSLRFSAPPTTSGTSAKQIAELRFSAFCDQRGISAREREVLDLLLDGQDNRAIANDLFISVGTVKSHVHTIFRKCGVSSRSELLQSFWAG</sequence>
<dbReference type="PRINTS" id="PR00038">
    <property type="entry name" value="HTHLUXR"/>
</dbReference>
<dbReference type="PANTHER" id="PTHR44688">
    <property type="entry name" value="DNA-BINDING TRANSCRIPTIONAL ACTIVATOR DEVR_DOSR"/>
    <property type="match status" value="1"/>
</dbReference>
<evidence type="ECO:0000259" key="5">
    <source>
        <dbReference type="PROSITE" id="PS50043"/>
    </source>
</evidence>
<evidence type="ECO:0000256" key="3">
    <source>
        <dbReference type="ARBA" id="ARBA00023163"/>
    </source>
</evidence>
<keyword evidence="4" id="KW-0812">Transmembrane</keyword>
<name>A0A7X9UAP8_9ACTN</name>
<dbReference type="Proteomes" id="UP000546970">
    <property type="component" value="Unassembled WGS sequence"/>
</dbReference>
<dbReference type="GO" id="GO:0006355">
    <property type="term" value="P:regulation of DNA-templated transcription"/>
    <property type="evidence" value="ECO:0007669"/>
    <property type="project" value="InterPro"/>
</dbReference>
<keyword evidence="3" id="KW-0804">Transcription</keyword>
<dbReference type="RefSeq" id="WP_169276761.1">
    <property type="nucleotide sequence ID" value="NZ_JABBCP010000001.1"/>
</dbReference>
<evidence type="ECO:0000256" key="2">
    <source>
        <dbReference type="ARBA" id="ARBA00023125"/>
    </source>
</evidence>
<keyword evidence="2" id="KW-0238">DNA-binding</keyword>
<evidence type="ECO:0000313" key="7">
    <source>
        <dbReference type="Proteomes" id="UP000546970"/>
    </source>
</evidence>
<evidence type="ECO:0000256" key="1">
    <source>
        <dbReference type="ARBA" id="ARBA00023015"/>
    </source>
</evidence>
<feature type="domain" description="HTH luxR-type" evidence="5">
    <location>
        <begin position="110"/>
        <end position="174"/>
    </location>
</feature>
<gene>
    <name evidence="6" type="ORF">HF320_01540</name>
</gene>
<evidence type="ECO:0000313" key="6">
    <source>
        <dbReference type="EMBL" id="NMF55019.1"/>
    </source>
</evidence>
<comment type="caution">
    <text evidence="6">The sequence shown here is derived from an EMBL/GenBank/DDBJ whole genome shotgun (WGS) entry which is preliminary data.</text>
</comment>
<dbReference type="GO" id="GO:0003677">
    <property type="term" value="F:DNA binding"/>
    <property type="evidence" value="ECO:0007669"/>
    <property type="project" value="UniProtKB-KW"/>
</dbReference>
<dbReference type="CDD" id="cd06170">
    <property type="entry name" value="LuxR_C_like"/>
    <property type="match status" value="1"/>
</dbReference>